<keyword evidence="1" id="KW-1133">Transmembrane helix</keyword>
<evidence type="ECO:0000313" key="2">
    <source>
        <dbReference type="EMBL" id="CAH9095217.1"/>
    </source>
</evidence>
<keyword evidence="3" id="KW-1185">Reference proteome</keyword>
<dbReference type="Proteomes" id="UP001152523">
    <property type="component" value="Unassembled WGS sequence"/>
</dbReference>
<evidence type="ECO:0008006" key="4">
    <source>
        <dbReference type="Google" id="ProtNLM"/>
    </source>
</evidence>
<gene>
    <name evidence="2" type="ORF">CEPIT_LOCUS13190</name>
</gene>
<name>A0AAV0DC61_9ASTE</name>
<sequence length="203" mass="23146">MCACKGQDGHSKIYFLLYVCSFPSTFLSIIFCQSIKRLIPFLFSYEKPFHVREISQARHPDYKEVLQISPGLNKYWISECDETFKPRLGMVFKTLEDGIEFYRQYAGACGFDSRIGSQTKECRPRTNTVVWKYVVCNRVGFKNPAKSKLVEASHGPVFSAVSNEQPERSHNDAEAHILPEQAEPSQMCLPNCTPVLLKVLPII</sequence>
<dbReference type="PANTHER" id="PTHR46328">
    <property type="entry name" value="FAR-RED IMPAIRED RESPONSIVE (FAR1) FAMILY PROTEIN-RELATED"/>
    <property type="match status" value="1"/>
</dbReference>
<accession>A0AAV0DC61</accession>
<reference evidence="2" key="1">
    <citation type="submission" date="2022-07" db="EMBL/GenBank/DDBJ databases">
        <authorList>
            <person name="Macas J."/>
            <person name="Novak P."/>
            <person name="Neumann P."/>
        </authorList>
    </citation>
    <scope>NUCLEOTIDE SEQUENCE</scope>
</reference>
<dbReference type="AlphaFoldDB" id="A0AAV0DC61"/>
<keyword evidence="1" id="KW-0812">Transmembrane</keyword>
<proteinExistence type="predicted"/>
<evidence type="ECO:0000256" key="1">
    <source>
        <dbReference type="SAM" id="Phobius"/>
    </source>
</evidence>
<protein>
    <recommendedName>
        <fullName evidence="4">FAR1 domain-containing protein</fullName>
    </recommendedName>
</protein>
<keyword evidence="1" id="KW-0472">Membrane</keyword>
<evidence type="ECO:0000313" key="3">
    <source>
        <dbReference type="Proteomes" id="UP001152523"/>
    </source>
</evidence>
<comment type="caution">
    <text evidence="2">The sequence shown here is derived from an EMBL/GenBank/DDBJ whole genome shotgun (WGS) entry which is preliminary data.</text>
</comment>
<feature type="transmembrane region" description="Helical" evidence="1">
    <location>
        <begin position="13"/>
        <end position="32"/>
    </location>
</feature>
<dbReference type="EMBL" id="CAMAPF010000084">
    <property type="protein sequence ID" value="CAH9095217.1"/>
    <property type="molecule type" value="Genomic_DNA"/>
</dbReference>
<organism evidence="2 3">
    <name type="scientific">Cuscuta epithymum</name>
    <dbReference type="NCBI Taxonomy" id="186058"/>
    <lineage>
        <taxon>Eukaryota</taxon>
        <taxon>Viridiplantae</taxon>
        <taxon>Streptophyta</taxon>
        <taxon>Embryophyta</taxon>
        <taxon>Tracheophyta</taxon>
        <taxon>Spermatophyta</taxon>
        <taxon>Magnoliopsida</taxon>
        <taxon>eudicotyledons</taxon>
        <taxon>Gunneridae</taxon>
        <taxon>Pentapetalae</taxon>
        <taxon>asterids</taxon>
        <taxon>lamiids</taxon>
        <taxon>Solanales</taxon>
        <taxon>Convolvulaceae</taxon>
        <taxon>Cuscuteae</taxon>
        <taxon>Cuscuta</taxon>
        <taxon>Cuscuta subgen. Cuscuta</taxon>
    </lineage>
</organism>